<dbReference type="EMBL" id="HBUF01083134">
    <property type="protein sequence ID" value="CAG6633596.1"/>
    <property type="molecule type" value="Transcribed_RNA"/>
</dbReference>
<protein>
    <submittedName>
        <fullName evidence="1">Uncharacterized protein</fullName>
    </submittedName>
</protein>
<reference evidence="1" key="1">
    <citation type="submission" date="2021-05" db="EMBL/GenBank/DDBJ databases">
        <authorList>
            <person name="Alioto T."/>
            <person name="Alioto T."/>
            <person name="Gomez Garrido J."/>
        </authorList>
    </citation>
    <scope>NUCLEOTIDE SEQUENCE</scope>
</reference>
<proteinExistence type="predicted"/>
<dbReference type="EMBL" id="HBUF01083136">
    <property type="protein sequence ID" value="CAG6633602.1"/>
    <property type="molecule type" value="Transcribed_RNA"/>
</dbReference>
<sequence>MLVEMTLLGVESVGSCRYTLETKCRRCVLYNIVVQYFQHRCGPAFMMFSFRQCLIEFFRLFLNKLRCNQMHVSELLRHTYHIWGQPFGEVDPNKYSSMFWQFRHMESLLSLVPST</sequence>
<dbReference type="EMBL" id="HBUF01083135">
    <property type="protein sequence ID" value="CAG6633599.1"/>
    <property type="molecule type" value="Transcribed_RNA"/>
</dbReference>
<evidence type="ECO:0000313" key="1">
    <source>
        <dbReference type="EMBL" id="CAG6633599.1"/>
    </source>
</evidence>
<organism evidence="1">
    <name type="scientific">Cacopsylla melanoneura</name>
    <dbReference type="NCBI Taxonomy" id="428564"/>
    <lineage>
        <taxon>Eukaryota</taxon>
        <taxon>Metazoa</taxon>
        <taxon>Ecdysozoa</taxon>
        <taxon>Arthropoda</taxon>
        <taxon>Hexapoda</taxon>
        <taxon>Insecta</taxon>
        <taxon>Pterygota</taxon>
        <taxon>Neoptera</taxon>
        <taxon>Paraneoptera</taxon>
        <taxon>Hemiptera</taxon>
        <taxon>Sternorrhyncha</taxon>
        <taxon>Psylloidea</taxon>
        <taxon>Psyllidae</taxon>
        <taxon>Psyllinae</taxon>
        <taxon>Cacopsylla</taxon>
    </lineage>
</organism>
<accession>A0A8D8QLK4</accession>
<name>A0A8D8QLK4_9HEMI</name>
<dbReference type="AlphaFoldDB" id="A0A8D8QLK4"/>